<feature type="transmembrane region" description="Helical" evidence="1">
    <location>
        <begin position="5"/>
        <end position="24"/>
    </location>
</feature>
<dbReference type="InterPro" id="IPR018750">
    <property type="entry name" value="DUF2306_membrane"/>
</dbReference>
<feature type="transmembrane region" description="Helical" evidence="1">
    <location>
        <begin position="44"/>
        <end position="68"/>
    </location>
</feature>
<gene>
    <name evidence="2" type="ORF">ACFSOY_19095</name>
</gene>
<feature type="transmembrane region" description="Helical" evidence="1">
    <location>
        <begin position="142"/>
        <end position="161"/>
    </location>
</feature>
<sequence>MRSKWLLFAIFLFLLYTFTVNFILDPEATQFLAHKDKLPKNSDAWLLVMRIHTIFASIALLTGALNFLTPHRKRLHRSLGLLYCIAVLGTVVTSGYMAPTATGGKVTSMVFNLLELAWLASTFMAVLHILRKNLRKHRNWMIRSFVICFTNFFVHLIAYLLHAIFDLDYRDAYVFGVYGSIVINLSLAEYWIWRSARR</sequence>
<comment type="caution">
    <text evidence="2">The sequence shown here is derived from an EMBL/GenBank/DDBJ whole genome shotgun (WGS) entry which is preliminary data.</text>
</comment>
<dbReference type="RefSeq" id="WP_386049414.1">
    <property type="nucleotide sequence ID" value="NZ_JBHUIO010000011.1"/>
</dbReference>
<protein>
    <submittedName>
        <fullName evidence="2">DUF2306 domain-containing protein</fullName>
    </submittedName>
</protein>
<keyword evidence="1" id="KW-0472">Membrane</keyword>
<organism evidence="2 3">
    <name type="scientific">Tumebacillus lipolyticus</name>
    <dbReference type="NCBI Taxonomy" id="1280370"/>
    <lineage>
        <taxon>Bacteria</taxon>
        <taxon>Bacillati</taxon>
        <taxon>Bacillota</taxon>
        <taxon>Bacilli</taxon>
        <taxon>Bacillales</taxon>
        <taxon>Alicyclobacillaceae</taxon>
        <taxon>Tumebacillus</taxon>
    </lineage>
</organism>
<keyword evidence="3" id="KW-1185">Reference proteome</keyword>
<evidence type="ECO:0000313" key="2">
    <source>
        <dbReference type="EMBL" id="MFD2172076.1"/>
    </source>
</evidence>
<keyword evidence="1" id="KW-0812">Transmembrane</keyword>
<dbReference type="Pfam" id="PF10067">
    <property type="entry name" value="DUF2306"/>
    <property type="match status" value="1"/>
</dbReference>
<keyword evidence="1" id="KW-1133">Transmembrane helix</keyword>
<feature type="transmembrane region" description="Helical" evidence="1">
    <location>
        <begin position="173"/>
        <end position="193"/>
    </location>
</feature>
<dbReference type="Proteomes" id="UP001597343">
    <property type="component" value="Unassembled WGS sequence"/>
</dbReference>
<evidence type="ECO:0000256" key="1">
    <source>
        <dbReference type="SAM" id="Phobius"/>
    </source>
</evidence>
<dbReference type="EMBL" id="JBHUIO010000011">
    <property type="protein sequence ID" value="MFD2172076.1"/>
    <property type="molecule type" value="Genomic_DNA"/>
</dbReference>
<feature type="transmembrane region" description="Helical" evidence="1">
    <location>
        <begin position="80"/>
        <end position="98"/>
    </location>
</feature>
<reference evidence="3" key="1">
    <citation type="journal article" date="2019" name="Int. J. Syst. Evol. Microbiol.">
        <title>The Global Catalogue of Microorganisms (GCM) 10K type strain sequencing project: providing services to taxonomists for standard genome sequencing and annotation.</title>
        <authorList>
            <consortium name="The Broad Institute Genomics Platform"/>
            <consortium name="The Broad Institute Genome Sequencing Center for Infectious Disease"/>
            <person name="Wu L."/>
            <person name="Ma J."/>
        </authorList>
    </citation>
    <scope>NUCLEOTIDE SEQUENCE [LARGE SCALE GENOMIC DNA]</scope>
    <source>
        <strain evidence="3">CGMCC 1.13574</strain>
    </source>
</reference>
<accession>A0ABW5A3H1</accession>
<name>A0ABW5A3H1_9BACL</name>
<feature type="transmembrane region" description="Helical" evidence="1">
    <location>
        <begin position="110"/>
        <end position="130"/>
    </location>
</feature>
<proteinExistence type="predicted"/>
<evidence type="ECO:0000313" key="3">
    <source>
        <dbReference type="Proteomes" id="UP001597343"/>
    </source>
</evidence>